<keyword evidence="1" id="KW-0436">Ligase</keyword>
<dbReference type="PANTHER" id="PTHR36932:SF1">
    <property type="entry name" value="CAPSULAR POLYSACCHARIDE BIOSYNTHESIS PROTEIN"/>
    <property type="match status" value="1"/>
</dbReference>
<accession>A0A1H8J3U8</accession>
<dbReference type="GO" id="GO:0016874">
    <property type="term" value="F:ligase activity"/>
    <property type="evidence" value="ECO:0007669"/>
    <property type="project" value="UniProtKB-KW"/>
</dbReference>
<dbReference type="AlphaFoldDB" id="A0A1H8J3U8"/>
<sequence>MSHGLGVALRELRHVAGAFAAIRRPRAETDRRTLAGLRAMLALARADVPYYAGFRYDLPLDRLADLAAFPILDKRTVLAAGVTRFHAPGLRESDYRVDRTSGTTGQVLEVRHDVAAYGYHGATVFRRFLLSGYRPWWRIAHIKPFPRPLRWFQRLGLFPRVVVGAGQGDEKILRDVLEVRPHLVMGYPVVLRGLLRVASPADLARLRRTLRMVMTDSELLTDEVRDLLATGFGAPVLDEYSAYEVLTVSTQCRAGAMHVDEDRVRLEIVGDDGVPVPDGDEGSVVVTHFRERAMPLIRYRLGDRAAIVPGPCRCGNRFARMRLTAGRSDDYVTFPGGHRVYTATFLSLAMYTPGVAESMVRQDAGGTITVRLVTDPGHDFDAVAAEYRRRLSAQLGAPADVRFERADRVTLTPGGKGRFVESAYRPEP</sequence>
<dbReference type="OrthoDB" id="580775at2"/>
<dbReference type="RefSeq" id="WP_055501476.1">
    <property type="nucleotide sequence ID" value="NZ_BBZG01000001.1"/>
</dbReference>
<dbReference type="PANTHER" id="PTHR36932">
    <property type="entry name" value="CAPSULAR POLYSACCHARIDE BIOSYNTHESIS PROTEIN"/>
    <property type="match status" value="1"/>
</dbReference>
<dbReference type="Proteomes" id="UP000198953">
    <property type="component" value="Unassembled WGS sequence"/>
</dbReference>
<gene>
    <name evidence="1" type="ORF">SAMN05660976_08247</name>
</gene>
<dbReference type="SUPFAM" id="SSF56801">
    <property type="entry name" value="Acetyl-CoA synthetase-like"/>
    <property type="match status" value="1"/>
</dbReference>
<evidence type="ECO:0000313" key="2">
    <source>
        <dbReference type="Proteomes" id="UP000198953"/>
    </source>
</evidence>
<proteinExistence type="predicted"/>
<dbReference type="InterPro" id="IPR053158">
    <property type="entry name" value="CapK_Type1_Caps_Biosynth"/>
</dbReference>
<reference evidence="1 2" key="1">
    <citation type="submission" date="2016-10" db="EMBL/GenBank/DDBJ databases">
        <authorList>
            <person name="de Groot N.N."/>
        </authorList>
    </citation>
    <scope>NUCLEOTIDE SEQUENCE [LARGE SCALE GENOMIC DNA]</scope>
    <source>
        <strain evidence="1 2">DSM 43357</strain>
    </source>
</reference>
<dbReference type="EMBL" id="FOBF01000035">
    <property type="protein sequence ID" value="SEN75570.1"/>
    <property type="molecule type" value="Genomic_DNA"/>
</dbReference>
<dbReference type="STRING" id="46177.SAMN05660976_08247"/>
<evidence type="ECO:0000313" key="1">
    <source>
        <dbReference type="EMBL" id="SEN75570.1"/>
    </source>
</evidence>
<organism evidence="1 2">
    <name type="scientific">Nonomuraea pusilla</name>
    <dbReference type="NCBI Taxonomy" id="46177"/>
    <lineage>
        <taxon>Bacteria</taxon>
        <taxon>Bacillati</taxon>
        <taxon>Actinomycetota</taxon>
        <taxon>Actinomycetes</taxon>
        <taxon>Streptosporangiales</taxon>
        <taxon>Streptosporangiaceae</taxon>
        <taxon>Nonomuraea</taxon>
    </lineage>
</organism>
<dbReference type="Gene3D" id="3.40.50.12780">
    <property type="entry name" value="N-terminal domain of ligase-like"/>
    <property type="match status" value="1"/>
</dbReference>
<name>A0A1H8J3U8_9ACTN</name>
<protein>
    <submittedName>
        <fullName evidence="1">Phenylacetate-CoA ligase</fullName>
    </submittedName>
</protein>
<dbReference type="InterPro" id="IPR042099">
    <property type="entry name" value="ANL_N_sf"/>
</dbReference>
<keyword evidence="2" id="KW-1185">Reference proteome</keyword>